<evidence type="ECO:0000313" key="2">
    <source>
        <dbReference type="Proteomes" id="UP000000304"/>
    </source>
</evidence>
<protein>
    <submittedName>
        <fullName evidence="1">GD22781</fullName>
    </submittedName>
</protein>
<reference evidence="1 2" key="1">
    <citation type="journal article" date="2007" name="Nature">
        <title>Evolution of genes and genomes on the Drosophila phylogeny.</title>
        <authorList>
            <consortium name="Drosophila 12 Genomes Consortium"/>
            <person name="Clark A.G."/>
            <person name="Eisen M.B."/>
            <person name="Smith D.R."/>
            <person name="Bergman C.M."/>
            <person name="Oliver B."/>
            <person name="Markow T.A."/>
            <person name="Kaufman T.C."/>
            <person name="Kellis M."/>
            <person name="Gelbart W."/>
            <person name="Iyer V.N."/>
            <person name="Pollard D.A."/>
            <person name="Sackton T.B."/>
            <person name="Larracuente A.M."/>
            <person name="Singh N.D."/>
            <person name="Abad J.P."/>
            <person name="Abt D.N."/>
            <person name="Adryan B."/>
            <person name="Aguade M."/>
            <person name="Akashi H."/>
            <person name="Anderson W.W."/>
            <person name="Aquadro C.F."/>
            <person name="Ardell D.H."/>
            <person name="Arguello R."/>
            <person name="Artieri C.G."/>
            <person name="Barbash D.A."/>
            <person name="Barker D."/>
            <person name="Barsanti P."/>
            <person name="Batterham P."/>
            <person name="Batzoglou S."/>
            <person name="Begun D."/>
            <person name="Bhutkar A."/>
            <person name="Blanco E."/>
            <person name="Bosak S.A."/>
            <person name="Bradley R.K."/>
            <person name="Brand A.D."/>
            <person name="Brent M.R."/>
            <person name="Brooks A.N."/>
            <person name="Brown R.H."/>
            <person name="Butlin R.K."/>
            <person name="Caggese C."/>
            <person name="Calvi B.R."/>
            <person name="Bernardo de Carvalho A."/>
            <person name="Caspi A."/>
            <person name="Castrezana S."/>
            <person name="Celniker S.E."/>
            <person name="Chang J.L."/>
            <person name="Chapple C."/>
            <person name="Chatterji S."/>
            <person name="Chinwalla A."/>
            <person name="Civetta A."/>
            <person name="Clifton S.W."/>
            <person name="Comeron J.M."/>
            <person name="Costello J.C."/>
            <person name="Coyne J.A."/>
            <person name="Daub J."/>
            <person name="David R.G."/>
            <person name="Delcher A.L."/>
            <person name="Delehaunty K."/>
            <person name="Do C.B."/>
            <person name="Ebling H."/>
            <person name="Edwards K."/>
            <person name="Eickbush T."/>
            <person name="Evans J.D."/>
            <person name="Filipski A."/>
            <person name="Findeiss S."/>
            <person name="Freyhult E."/>
            <person name="Fulton L."/>
            <person name="Fulton R."/>
            <person name="Garcia A.C."/>
            <person name="Gardiner A."/>
            <person name="Garfield D.A."/>
            <person name="Garvin B.E."/>
            <person name="Gibson G."/>
            <person name="Gilbert D."/>
            <person name="Gnerre S."/>
            <person name="Godfrey J."/>
            <person name="Good R."/>
            <person name="Gotea V."/>
            <person name="Gravely B."/>
            <person name="Greenberg A.J."/>
            <person name="Griffiths-Jones S."/>
            <person name="Gross S."/>
            <person name="Guigo R."/>
            <person name="Gustafson E.A."/>
            <person name="Haerty W."/>
            <person name="Hahn M.W."/>
            <person name="Halligan D.L."/>
            <person name="Halpern A.L."/>
            <person name="Halter G.M."/>
            <person name="Han M.V."/>
            <person name="Heger A."/>
            <person name="Hillier L."/>
            <person name="Hinrichs A.S."/>
            <person name="Holmes I."/>
            <person name="Hoskins R.A."/>
            <person name="Hubisz M.J."/>
            <person name="Hultmark D."/>
            <person name="Huntley M.A."/>
            <person name="Jaffe D.B."/>
            <person name="Jagadeeshan S."/>
            <person name="Jeck W.R."/>
            <person name="Johnson J."/>
            <person name="Jones C.D."/>
            <person name="Jordan W.C."/>
            <person name="Karpen G.H."/>
            <person name="Kataoka E."/>
            <person name="Keightley P.D."/>
            <person name="Kheradpour P."/>
            <person name="Kirkness E.F."/>
            <person name="Koerich L.B."/>
            <person name="Kristiansen K."/>
            <person name="Kudrna D."/>
            <person name="Kulathinal R.J."/>
            <person name="Kumar S."/>
            <person name="Kwok R."/>
            <person name="Lander E."/>
            <person name="Langley C.H."/>
            <person name="Lapoint R."/>
            <person name="Lazzaro B.P."/>
            <person name="Lee S.J."/>
            <person name="Levesque L."/>
            <person name="Li R."/>
            <person name="Lin C.F."/>
            <person name="Lin M.F."/>
            <person name="Lindblad-Toh K."/>
            <person name="Llopart A."/>
            <person name="Long M."/>
            <person name="Low L."/>
            <person name="Lozovsky E."/>
            <person name="Lu J."/>
            <person name="Luo M."/>
            <person name="Machado C.A."/>
            <person name="Makalowski W."/>
            <person name="Marzo M."/>
            <person name="Matsuda M."/>
            <person name="Matzkin L."/>
            <person name="McAllister B."/>
            <person name="McBride C.S."/>
            <person name="McKernan B."/>
            <person name="McKernan K."/>
            <person name="Mendez-Lago M."/>
            <person name="Minx P."/>
            <person name="Mollenhauer M.U."/>
            <person name="Montooth K."/>
            <person name="Mount S.M."/>
            <person name="Mu X."/>
            <person name="Myers E."/>
            <person name="Negre B."/>
            <person name="Newfeld S."/>
            <person name="Nielsen R."/>
            <person name="Noor M.A."/>
            <person name="O'Grady P."/>
            <person name="Pachter L."/>
            <person name="Papaceit M."/>
            <person name="Parisi M.J."/>
            <person name="Parisi M."/>
            <person name="Parts L."/>
            <person name="Pedersen J.S."/>
            <person name="Pesole G."/>
            <person name="Phillippy A.M."/>
            <person name="Ponting C.P."/>
            <person name="Pop M."/>
            <person name="Porcelli D."/>
            <person name="Powell J.R."/>
            <person name="Prohaska S."/>
            <person name="Pruitt K."/>
            <person name="Puig M."/>
            <person name="Quesneville H."/>
            <person name="Ram K.R."/>
            <person name="Rand D."/>
            <person name="Rasmussen M.D."/>
            <person name="Reed L.K."/>
            <person name="Reenan R."/>
            <person name="Reily A."/>
            <person name="Remington K.A."/>
            <person name="Rieger T.T."/>
            <person name="Ritchie M.G."/>
            <person name="Robin C."/>
            <person name="Rogers Y.H."/>
            <person name="Rohde C."/>
            <person name="Rozas J."/>
            <person name="Rubenfield M.J."/>
            <person name="Ruiz A."/>
            <person name="Russo S."/>
            <person name="Salzberg S.L."/>
            <person name="Sanchez-Gracia A."/>
            <person name="Saranga D.J."/>
            <person name="Sato H."/>
            <person name="Schaeffer S.W."/>
            <person name="Schatz M.C."/>
            <person name="Schlenke T."/>
            <person name="Schwartz R."/>
            <person name="Segarra C."/>
            <person name="Singh R.S."/>
            <person name="Sirot L."/>
            <person name="Sirota M."/>
            <person name="Sisneros N.B."/>
            <person name="Smith C.D."/>
            <person name="Smith T.F."/>
            <person name="Spieth J."/>
            <person name="Stage D.E."/>
            <person name="Stark A."/>
            <person name="Stephan W."/>
            <person name="Strausberg R.L."/>
            <person name="Strempel S."/>
            <person name="Sturgill D."/>
            <person name="Sutton G."/>
            <person name="Sutton G.G."/>
            <person name="Tao W."/>
            <person name="Teichmann S."/>
            <person name="Tobari Y.N."/>
            <person name="Tomimura Y."/>
            <person name="Tsolas J.M."/>
            <person name="Valente V.L."/>
            <person name="Venter E."/>
            <person name="Venter J.C."/>
            <person name="Vicario S."/>
            <person name="Vieira F.G."/>
            <person name="Vilella A.J."/>
            <person name="Villasante A."/>
            <person name="Walenz B."/>
            <person name="Wang J."/>
            <person name="Wasserman M."/>
            <person name="Watts T."/>
            <person name="Wilson D."/>
            <person name="Wilson R.K."/>
            <person name="Wing R.A."/>
            <person name="Wolfner M.F."/>
            <person name="Wong A."/>
            <person name="Wong G.K."/>
            <person name="Wu C.I."/>
            <person name="Wu G."/>
            <person name="Yamamoto D."/>
            <person name="Yang H.P."/>
            <person name="Yang S.P."/>
            <person name="Yorke J.A."/>
            <person name="Yoshida K."/>
            <person name="Zdobnov E."/>
            <person name="Zhang P."/>
            <person name="Zhang Y."/>
            <person name="Zimin A.V."/>
            <person name="Baldwin J."/>
            <person name="Abdouelleil A."/>
            <person name="Abdulkadir J."/>
            <person name="Abebe A."/>
            <person name="Abera B."/>
            <person name="Abreu J."/>
            <person name="Acer S.C."/>
            <person name="Aftuck L."/>
            <person name="Alexander A."/>
            <person name="An P."/>
            <person name="Anderson E."/>
            <person name="Anderson S."/>
            <person name="Arachi H."/>
            <person name="Azer M."/>
            <person name="Bachantsang P."/>
            <person name="Barry A."/>
            <person name="Bayul T."/>
            <person name="Berlin A."/>
            <person name="Bessette D."/>
            <person name="Bloom T."/>
            <person name="Blye J."/>
            <person name="Boguslavskiy L."/>
            <person name="Bonnet C."/>
            <person name="Boukhgalter B."/>
            <person name="Bourzgui I."/>
            <person name="Brown A."/>
            <person name="Cahill P."/>
            <person name="Channer S."/>
            <person name="Cheshatsang Y."/>
            <person name="Chuda L."/>
            <person name="Citroen M."/>
            <person name="Collymore A."/>
            <person name="Cooke P."/>
            <person name="Costello M."/>
            <person name="D'Aco K."/>
            <person name="Daza R."/>
            <person name="De Haan G."/>
            <person name="DeGray S."/>
            <person name="DeMaso C."/>
            <person name="Dhargay N."/>
            <person name="Dooley K."/>
            <person name="Dooley E."/>
            <person name="Doricent M."/>
            <person name="Dorje P."/>
            <person name="Dorjee K."/>
            <person name="Dupes A."/>
            <person name="Elong R."/>
            <person name="Falk J."/>
            <person name="Farina A."/>
            <person name="Faro S."/>
            <person name="Ferguson D."/>
            <person name="Fisher S."/>
            <person name="Foley C.D."/>
            <person name="Franke A."/>
            <person name="Friedrich D."/>
            <person name="Gadbois L."/>
            <person name="Gearin G."/>
            <person name="Gearin C.R."/>
            <person name="Giannoukos G."/>
            <person name="Goode T."/>
            <person name="Graham J."/>
            <person name="Grandbois E."/>
            <person name="Grewal S."/>
            <person name="Gyaltsen K."/>
            <person name="Hafez N."/>
            <person name="Hagos B."/>
            <person name="Hall J."/>
            <person name="Henson C."/>
            <person name="Hollinger A."/>
            <person name="Honan T."/>
            <person name="Huard M.D."/>
            <person name="Hughes L."/>
            <person name="Hurhula B."/>
            <person name="Husby M.E."/>
            <person name="Kamat A."/>
            <person name="Kanga B."/>
            <person name="Kashin S."/>
            <person name="Khazanovich D."/>
            <person name="Kisner P."/>
            <person name="Lance K."/>
            <person name="Lara M."/>
            <person name="Lee W."/>
            <person name="Lennon N."/>
            <person name="Letendre F."/>
            <person name="LeVine R."/>
            <person name="Lipovsky A."/>
            <person name="Liu X."/>
            <person name="Liu J."/>
            <person name="Liu S."/>
            <person name="Lokyitsang T."/>
            <person name="Lokyitsang Y."/>
            <person name="Lubonja R."/>
            <person name="Lui A."/>
            <person name="MacDonald P."/>
            <person name="Magnisalis V."/>
            <person name="Maru K."/>
            <person name="Matthews C."/>
            <person name="McCusker W."/>
            <person name="McDonough S."/>
            <person name="Mehta T."/>
            <person name="Meldrim J."/>
            <person name="Meneus L."/>
            <person name="Mihai O."/>
            <person name="Mihalev A."/>
            <person name="Mihova T."/>
            <person name="Mittelman R."/>
            <person name="Mlenga V."/>
            <person name="Montmayeur A."/>
            <person name="Mulrain L."/>
            <person name="Navidi A."/>
            <person name="Naylor J."/>
            <person name="Negash T."/>
            <person name="Nguyen T."/>
            <person name="Nguyen N."/>
            <person name="Nicol R."/>
            <person name="Norbu C."/>
            <person name="Norbu N."/>
            <person name="Novod N."/>
            <person name="O'Neill B."/>
            <person name="Osman S."/>
            <person name="Markiewicz E."/>
            <person name="Oyono O.L."/>
            <person name="Patti C."/>
            <person name="Phunkhang P."/>
            <person name="Pierre F."/>
            <person name="Priest M."/>
            <person name="Raghuraman S."/>
            <person name="Rege F."/>
            <person name="Reyes R."/>
            <person name="Rise C."/>
            <person name="Rogov P."/>
            <person name="Ross K."/>
            <person name="Ryan E."/>
            <person name="Settipalli S."/>
            <person name="Shea T."/>
            <person name="Sherpa N."/>
            <person name="Shi L."/>
            <person name="Shih D."/>
            <person name="Sparrow T."/>
            <person name="Spaulding J."/>
            <person name="Stalker J."/>
            <person name="Stange-Thomann N."/>
            <person name="Stavropoulos S."/>
            <person name="Stone C."/>
            <person name="Strader C."/>
            <person name="Tesfaye S."/>
            <person name="Thomson T."/>
            <person name="Thoulutsang Y."/>
            <person name="Thoulutsang D."/>
            <person name="Topham K."/>
            <person name="Topping I."/>
            <person name="Tsamla T."/>
            <person name="Vassiliev H."/>
            <person name="Vo A."/>
            <person name="Wangchuk T."/>
            <person name="Wangdi T."/>
            <person name="Weiand M."/>
            <person name="Wilkinson J."/>
            <person name="Wilson A."/>
            <person name="Yadav S."/>
            <person name="Young G."/>
            <person name="Yu Q."/>
            <person name="Zembek L."/>
            <person name="Zhong D."/>
            <person name="Zimmer A."/>
            <person name="Zwirko Z."/>
            <person name="Jaffe D.B."/>
            <person name="Alvarez P."/>
            <person name="Brockman W."/>
            <person name="Butler J."/>
            <person name="Chin C."/>
            <person name="Gnerre S."/>
            <person name="Grabherr M."/>
            <person name="Kleber M."/>
            <person name="Mauceli E."/>
            <person name="MacCallum I."/>
        </authorList>
    </citation>
    <scope>NUCLEOTIDE SEQUENCE [LARGE SCALE GENOMIC DNA]</scope>
    <source>
        <strain evidence="2">white501</strain>
    </source>
</reference>
<name>B4Q927_DROSI</name>
<dbReference type="Proteomes" id="UP000000304">
    <property type="component" value="Chromosome 2L"/>
</dbReference>
<sequence length="103" mass="11352">MLEIAAIQTTWFNEYCRPADKEALHRSHLSFPINTTETDRTIPTLSRIQPGASEQGAGSRVRVTGFPVAKLRESALEIVVQLSTACTATGRDRGRGRRGAEIR</sequence>
<dbReference type="EMBL" id="CM000361">
    <property type="protein sequence ID" value="EDX03566.1"/>
    <property type="molecule type" value="Genomic_DNA"/>
</dbReference>
<keyword evidence="2" id="KW-1185">Reference proteome</keyword>
<dbReference type="HOGENOM" id="CLU_2266527_0_0_1"/>
<dbReference type="AlphaFoldDB" id="B4Q927"/>
<accession>B4Q927</accession>
<gene>
    <name evidence="1" type="primary">Dsim\GD22781</name>
    <name evidence="1" type="ORF">Dsim_GD22781</name>
</gene>
<proteinExistence type="predicted"/>
<evidence type="ECO:0000313" key="1">
    <source>
        <dbReference type="EMBL" id="EDX03566.1"/>
    </source>
</evidence>
<organism evidence="1 2">
    <name type="scientific">Drosophila simulans</name>
    <name type="common">Fruit fly</name>
    <dbReference type="NCBI Taxonomy" id="7240"/>
    <lineage>
        <taxon>Eukaryota</taxon>
        <taxon>Metazoa</taxon>
        <taxon>Ecdysozoa</taxon>
        <taxon>Arthropoda</taxon>
        <taxon>Hexapoda</taxon>
        <taxon>Insecta</taxon>
        <taxon>Pterygota</taxon>
        <taxon>Neoptera</taxon>
        <taxon>Endopterygota</taxon>
        <taxon>Diptera</taxon>
        <taxon>Brachycera</taxon>
        <taxon>Muscomorpha</taxon>
        <taxon>Ephydroidea</taxon>
        <taxon>Drosophilidae</taxon>
        <taxon>Drosophila</taxon>
        <taxon>Sophophora</taxon>
    </lineage>
</organism>